<evidence type="ECO:0000313" key="1">
    <source>
        <dbReference type="EMBL" id="OEG12786.1"/>
    </source>
</evidence>
<comment type="caution">
    <text evidence="1">The sequence shown here is derived from an EMBL/GenBank/DDBJ whole genome shotgun (WGS) entry which is preliminary data.</text>
</comment>
<protein>
    <submittedName>
        <fullName evidence="1">Uncharacterized protein</fullName>
    </submittedName>
</protein>
<sequence>MCQKLQIFLKENKVNFLIKYDSVREDNKYTVMLFDTVKKERISGGDTNSVVDTERKIIKDTESNVDFNEINELFSKIKSSVKTNSDYVVMLSINYSDDYLDYTIYLDNSEQISHNKFRTYKEIKDFVRENYE</sequence>
<organism evidence="1 2">
    <name type="scientific">Enterococcus termitis</name>
    <dbReference type="NCBI Taxonomy" id="332950"/>
    <lineage>
        <taxon>Bacteria</taxon>
        <taxon>Bacillati</taxon>
        <taxon>Bacillota</taxon>
        <taxon>Bacilli</taxon>
        <taxon>Lactobacillales</taxon>
        <taxon>Enterococcaceae</taxon>
        <taxon>Enterococcus</taxon>
    </lineage>
</organism>
<proteinExistence type="predicted"/>
<dbReference type="RefSeq" id="WP_069663895.1">
    <property type="nucleotide sequence ID" value="NZ_JBHUJJ010000001.1"/>
</dbReference>
<accession>A0A1E5GJ93</accession>
<keyword evidence="2" id="KW-1185">Reference proteome</keyword>
<name>A0A1E5GJ93_9ENTE</name>
<dbReference type="AlphaFoldDB" id="A0A1E5GJ93"/>
<evidence type="ECO:0000313" key="2">
    <source>
        <dbReference type="Proteomes" id="UP000095094"/>
    </source>
</evidence>
<reference evidence="2" key="1">
    <citation type="submission" date="2016-09" db="EMBL/GenBank/DDBJ databases">
        <authorList>
            <person name="Gulvik C.A."/>
        </authorList>
    </citation>
    <scope>NUCLEOTIDE SEQUENCE [LARGE SCALE GENOMIC DNA]</scope>
    <source>
        <strain evidence="2">LMG 8895</strain>
    </source>
</reference>
<gene>
    <name evidence="1" type="ORF">BCR25_19440</name>
</gene>
<dbReference type="EMBL" id="MIJY01000026">
    <property type="protein sequence ID" value="OEG12786.1"/>
    <property type="molecule type" value="Genomic_DNA"/>
</dbReference>
<dbReference type="Proteomes" id="UP000095094">
    <property type="component" value="Unassembled WGS sequence"/>
</dbReference>
<dbReference type="OrthoDB" id="2339506at2"/>